<evidence type="ECO:0000313" key="2">
    <source>
        <dbReference type="Proteomes" id="UP000008022"/>
    </source>
</evidence>
<dbReference type="HOGENOM" id="CLU_1404522_0_0_1"/>
<dbReference type="AlphaFoldDB" id="A0A0E0Q723"/>
<proteinExistence type="predicted"/>
<reference evidence="2" key="1">
    <citation type="submission" date="2013-06" db="EMBL/GenBank/DDBJ databases">
        <authorList>
            <person name="Zhao Q."/>
        </authorList>
    </citation>
    <scope>NUCLEOTIDE SEQUENCE</scope>
    <source>
        <strain evidence="2">cv. W1943</strain>
    </source>
</reference>
<dbReference type="Proteomes" id="UP000008022">
    <property type="component" value="Unassembled WGS sequence"/>
</dbReference>
<protein>
    <submittedName>
        <fullName evidence="1">Uncharacterized protein</fullName>
    </submittedName>
</protein>
<evidence type="ECO:0000313" key="1">
    <source>
        <dbReference type="EnsemblPlants" id="ORUFI07G11410.1"/>
    </source>
</evidence>
<accession>A0A0E0Q723</accession>
<keyword evidence="2" id="KW-1185">Reference proteome</keyword>
<organism evidence="1 2">
    <name type="scientific">Oryza rufipogon</name>
    <name type="common">Brownbeard rice</name>
    <name type="synonym">Asian wild rice</name>
    <dbReference type="NCBI Taxonomy" id="4529"/>
    <lineage>
        <taxon>Eukaryota</taxon>
        <taxon>Viridiplantae</taxon>
        <taxon>Streptophyta</taxon>
        <taxon>Embryophyta</taxon>
        <taxon>Tracheophyta</taxon>
        <taxon>Spermatophyta</taxon>
        <taxon>Magnoliopsida</taxon>
        <taxon>Liliopsida</taxon>
        <taxon>Poales</taxon>
        <taxon>Poaceae</taxon>
        <taxon>BOP clade</taxon>
        <taxon>Oryzoideae</taxon>
        <taxon>Oryzeae</taxon>
        <taxon>Oryzinae</taxon>
        <taxon>Oryza</taxon>
    </lineage>
</organism>
<name>A0A0E0Q723_ORYRU</name>
<reference evidence="1" key="2">
    <citation type="submission" date="2015-06" db="UniProtKB">
        <authorList>
            <consortium name="EnsemblPlants"/>
        </authorList>
    </citation>
    <scope>IDENTIFICATION</scope>
</reference>
<dbReference type="EnsemblPlants" id="ORUFI07G11410.1">
    <property type="protein sequence ID" value="ORUFI07G11410.1"/>
    <property type="gene ID" value="ORUFI07G11410"/>
</dbReference>
<dbReference type="Gramene" id="ORUFI07G11410.1">
    <property type="protein sequence ID" value="ORUFI07G11410.1"/>
    <property type="gene ID" value="ORUFI07G11410"/>
</dbReference>
<sequence>MAARGGVKEKDLVGAWRIWPGRRGDEVDTAQPYLRWGVSMWRGMSGRRARGCTAWLGCRGLVENVGWSQDRSFSRPQIHLAGLIRIGKGTILDVPSEDNDLFWINNSLGRNPLPSPLGPSPFFRPIPFPLLSLPSSFRPHWPNNLAQPSRPKRQPPPSSFPWALPPCAMGAAVRRSTTATHLLRRLCGFEYRLH</sequence>